<protein>
    <recommendedName>
        <fullName evidence="5">Acyl dehydratase</fullName>
    </recommendedName>
</protein>
<organism evidence="3 4">
    <name type="scientific">Nocardioides kongjuensis</name>
    <dbReference type="NCBI Taxonomy" id="349522"/>
    <lineage>
        <taxon>Bacteria</taxon>
        <taxon>Bacillati</taxon>
        <taxon>Actinomycetota</taxon>
        <taxon>Actinomycetes</taxon>
        <taxon>Propionibacteriales</taxon>
        <taxon>Nocardioidaceae</taxon>
        <taxon>Nocardioides</taxon>
    </lineage>
</organism>
<dbReference type="Pfam" id="PF01796">
    <property type="entry name" value="OB_ChsH2_C"/>
    <property type="match status" value="1"/>
</dbReference>
<proteinExistence type="predicted"/>
<dbReference type="RefSeq" id="WP_179724998.1">
    <property type="nucleotide sequence ID" value="NZ_BAABEF010000001.1"/>
</dbReference>
<dbReference type="Proteomes" id="UP000582231">
    <property type="component" value="Unassembled WGS sequence"/>
</dbReference>
<evidence type="ECO:0008006" key="5">
    <source>
        <dbReference type="Google" id="ProtNLM"/>
    </source>
</evidence>
<dbReference type="AlphaFoldDB" id="A0A852RIW8"/>
<sequence>MSEATPERRTAVPGLTVTQDNEFFFTAAREGRLEIQRCTDCRTLRHPPGPACPACRSFAWDTVESTRRATLHSWTVVHHPQDPAFTYPLAVGLVDLEEGTRLVADISGVDHADLRRGLELEVGFAEHAHGEVLPQLRPARTTGGVR</sequence>
<dbReference type="PANTHER" id="PTHR34075">
    <property type="entry name" value="BLR3430 PROTEIN"/>
    <property type="match status" value="1"/>
</dbReference>
<dbReference type="EMBL" id="JACCBF010000001">
    <property type="protein sequence ID" value="NYD28810.1"/>
    <property type="molecule type" value="Genomic_DNA"/>
</dbReference>
<evidence type="ECO:0000259" key="2">
    <source>
        <dbReference type="Pfam" id="PF12172"/>
    </source>
</evidence>
<dbReference type="InterPro" id="IPR052513">
    <property type="entry name" value="Thioester_dehydratase-like"/>
</dbReference>
<dbReference type="InterPro" id="IPR012340">
    <property type="entry name" value="NA-bd_OB-fold"/>
</dbReference>
<evidence type="ECO:0000259" key="1">
    <source>
        <dbReference type="Pfam" id="PF01796"/>
    </source>
</evidence>
<evidence type="ECO:0000313" key="4">
    <source>
        <dbReference type="Proteomes" id="UP000582231"/>
    </source>
</evidence>
<feature type="domain" description="ChsH2 rubredoxin-like zinc ribbon" evidence="2">
    <location>
        <begin position="26"/>
        <end position="60"/>
    </location>
</feature>
<name>A0A852RIW8_9ACTN</name>
<comment type="caution">
    <text evidence="3">The sequence shown here is derived from an EMBL/GenBank/DDBJ whole genome shotgun (WGS) entry which is preliminary data.</text>
</comment>
<dbReference type="Gene3D" id="6.10.30.10">
    <property type="match status" value="1"/>
</dbReference>
<accession>A0A852RIW8</accession>
<gene>
    <name evidence="3" type="ORF">BJ958_000356</name>
</gene>
<dbReference type="InterPro" id="IPR022002">
    <property type="entry name" value="ChsH2_Znr"/>
</dbReference>
<dbReference type="InterPro" id="IPR002878">
    <property type="entry name" value="ChsH2_C"/>
</dbReference>
<dbReference type="SUPFAM" id="SSF50249">
    <property type="entry name" value="Nucleic acid-binding proteins"/>
    <property type="match status" value="1"/>
</dbReference>
<dbReference type="Pfam" id="PF12172">
    <property type="entry name" value="zf-ChsH2"/>
    <property type="match status" value="1"/>
</dbReference>
<keyword evidence="4" id="KW-1185">Reference proteome</keyword>
<reference evidence="3 4" key="1">
    <citation type="submission" date="2020-07" db="EMBL/GenBank/DDBJ databases">
        <title>Sequencing the genomes of 1000 actinobacteria strains.</title>
        <authorList>
            <person name="Klenk H.-P."/>
        </authorList>
    </citation>
    <scope>NUCLEOTIDE SEQUENCE [LARGE SCALE GENOMIC DNA]</scope>
    <source>
        <strain evidence="3 4">DSM 19082</strain>
    </source>
</reference>
<evidence type="ECO:0000313" key="3">
    <source>
        <dbReference type="EMBL" id="NYD28810.1"/>
    </source>
</evidence>
<dbReference type="PANTHER" id="PTHR34075:SF5">
    <property type="entry name" value="BLR3430 PROTEIN"/>
    <property type="match status" value="1"/>
</dbReference>
<feature type="domain" description="ChsH2 C-terminal OB-fold" evidence="1">
    <location>
        <begin position="63"/>
        <end position="124"/>
    </location>
</feature>